<evidence type="ECO:0000313" key="4">
    <source>
        <dbReference type="WBParaSite" id="scaffold1999_cov166.g4073"/>
    </source>
</evidence>
<protein>
    <recommendedName>
        <fullName evidence="2">Domain of unknown function DB domain-containing protein</fullName>
    </recommendedName>
</protein>
<dbReference type="Pfam" id="PF01682">
    <property type="entry name" value="DB"/>
    <property type="match status" value="1"/>
</dbReference>
<feature type="domain" description="Domain of unknown function DB" evidence="2">
    <location>
        <begin position="153"/>
        <end position="256"/>
    </location>
</feature>
<evidence type="ECO:0000256" key="1">
    <source>
        <dbReference type="SAM" id="MobiDB-lite"/>
    </source>
</evidence>
<accession>A0A915LYQ8</accession>
<dbReference type="WBParaSite" id="scaffold1999_cov166.g4073">
    <property type="protein sequence ID" value="scaffold1999_cov166.g4073"/>
    <property type="gene ID" value="scaffold1999_cov166.g4073"/>
</dbReference>
<sequence length="259" mass="29293">MGSASSEQKHLHREQQQPVQQQQHQLLPPPLAPPQWALQQSQQRFQIPQQQRARVVHIQPVQIGQKEFLKMLPNELQVGETNKKELIQTNVEFDLPPPPPSRFLPESEKVRISELIRQNKLLKNIAIQEEGKELITSVTSFPTLDANKVFLDCCKRKRVAKSCESRCNFDVLNKKILTSMFLGSDKCPTEFGLDLFTCAAQDSDHSSCCKSKNVHSTAAGDKCLAFCNLAPDAPKIQLDASYLPCWAVLNEVKSCFRED</sequence>
<keyword evidence="3" id="KW-1185">Reference proteome</keyword>
<feature type="region of interest" description="Disordered" evidence="1">
    <location>
        <begin position="1"/>
        <end position="40"/>
    </location>
</feature>
<organism evidence="3 4">
    <name type="scientific">Meloidogyne javanica</name>
    <name type="common">Root-knot nematode worm</name>
    <dbReference type="NCBI Taxonomy" id="6303"/>
    <lineage>
        <taxon>Eukaryota</taxon>
        <taxon>Metazoa</taxon>
        <taxon>Ecdysozoa</taxon>
        <taxon>Nematoda</taxon>
        <taxon>Chromadorea</taxon>
        <taxon>Rhabditida</taxon>
        <taxon>Tylenchina</taxon>
        <taxon>Tylenchomorpha</taxon>
        <taxon>Tylenchoidea</taxon>
        <taxon>Meloidogynidae</taxon>
        <taxon>Meloidogyninae</taxon>
        <taxon>Meloidogyne</taxon>
        <taxon>Meloidogyne incognita group</taxon>
    </lineage>
</organism>
<evidence type="ECO:0000313" key="3">
    <source>
        <dbReference type="Proteomes" id="UP000887561"/>
    </source>
</evidence>
<feature type="compositionally biased region" description="Low complexity" evidence="1">
    <location>
        <begin position="16"/>
        <end position="26"/>
    </location>
</feature>
<proteinExistence type="predicted"/>
<dbReference type="InterPro" id="IPR002602">
    <property type="entry name" value="DB"/>
</dbReference>
<dbReference type="PANTHER" id="PTHR46705:SF2">
    <property type="entry name" value="DOMAIN OF UNKNOWN FUNCTION DB DOMAIN-CONTAINING PROTEIN"/>
    <property type="match status" value="1"/>
</dbReference>
<dbReference type="PANTHER" id="PTHR46705">
    <property type="entry name" value="PROTEIN CBG09805"/>
    <property type="match status" value="1"/>
</dbReference>
<name>A0A915LYQ8_MELJA</name>
<reference evidence="4" key="1">
    <citation type="submission" date="2022-11" db="UniProtKB">
        <authorList>
            <consortium name="WormBaseParasite"/>
        </authorList>
    </citation>
    <scope>IDENTIFICATION</scope>
</reference>
<evidence type="ECO:0000259" key="2">
    <source>
        <dbReference type="Pfam" id="PF01682"/>
    </source>
</evidence>
<dbReference type="Proteomes" id="UP000887561">
    <property type="component" value="Unplaced"/>
</dbReference>
<dbReference type="AlphaFoldDB" id="A0A915LYQ8"/>